<keyword evidence="1" id="KW-0812">Transmembrane</keyword>
<accession>A0AAD6T5V5</accession>
<comment type="caution">
    <text evidence="2">The sequence shown here is derived from an EMBL/GenBank/DDBJ whole genome shotgun (WGS) entry which is preliminary data.</text>
</comment>
<reference evidence="2" key="1">
    <citation type="submission" date="2023-03" db="EMBL/GenBank/DDBJ databases">
        <title>Massive genome expansion in bonnet fungi (Mycena s.s.) driven by repeated elements and novel gene families across ecological guilds.</title>
        <authorList>
            <consortium name="Lawrence Berkeley National Laboratory"/>
            <person name="Harder C.B."/>
            <person name="Miyauchi S."/>
            <person name="Viragh M."/>
            <person name="Kuo A."/>
            <person name="Thoen E."/>
            <person name="Andreopoulos B."/>
            <person name="Lu D."/>
            <person name="Skrede I."/>
            <person name="Drula E."/>
            <person name="Henrissat B."/>
            <person name="Morin E."/>
            <person name="Kohler A."/>
            <person name="Barry K."/>
            <person name="LaButti K."/>
            <person name="Morin E."/>
            <person name="Salamov A."/>
            <person name="Lipzen A."/>
            <person name="Mereny Z."/>
            <person name="Hegedus B."/>
            <person name="Baldrian P."/>
            <person name="Stursova M."/>
            <person name="Weitz H."/>
            <person name="Taylor A."/>
            <person name="Grigoriev I.V."/>
            <person name="Nagy L.G."/>
            <person name="Martin F."/>
            <person name="Kauserud H."/>
        </authorList>
    </citation>
    <scope>NUCLEOTIDE SEQUENCE</scope>
    <source>
        <strain evidence="2">CBHHK200</strain>
    </source>
</reference>
<sequence>MRGPERHLLVHCGNSISHRQFHDAQPTLLRLLCPQLYFVVRRYVCHVLTLVDLIFDLVILITTVGAIVPLLHFVVLLAPRYRRISCTPGTPCPSAETLFRIWCPQFISFFVLTTTGVFPNSVLSSLARRHCRSCNKISRTSMLVSWTGSLFLTPG</sequence>
<dbReference type="AlphaFoldDB" id="A0AAD6T5V5"/>
<keyword evidence="3" id="KW-1185">Reference proteome</keyword>
<proteinExistence type="predicted"/>
<evidence type="ECO:0000256" key="1">
    <source>
        <dbReference type="SAM" id="Phobius"/>
    </source>
</evidence>
<dbReference type="Proteomes" id="UP001218188">
    <property type="component" value="Unassembled WGS sequence"/>
</dbReference>
<gene>
    <name evidence="2" type="ORF">C8F04DRAFT_282658</name>
</gene>
<dbReference type="EMBL" id="JARJCM010000025">
    <property type="protein sequence ID" value="KAJ7039914.1"/>
    <property type="molecule type" value="Genomic_DNA"/>
</dbReference>
<evidence type="ECO:0000313" key="3">
    <source>
        <dbReference type="Proteomes" id="UP001218188"/>
    </source>
</evidence>
<protein>
    <submittedName>
        <fullName evidence="2">Uncharacterized protein</fullName>
    </submittedName>
</protein>
<keyword evidence="1" id="KW-0472">Membrane</keyword>
<keyword evidence="1" id="KW-1133">Transmembrane helix</keyword>
<evidence type="ECO:0000313" key="2">
    <source>
        <dbReference type="EMBL" id="KAJ7039914.1"/>
    </source>
</evidence>
<name>A0AAD6T5V5_9AGAR</name>
<organism evidence="2 3">
    <name type="scientific">Mycena alexandri</name>
    <dbReference type="NCBI Taxonomy" id="1745969"/>
    <lineage>
        <taxon>Eukaryota</taxon>
        <taxon>Fungi</taxon>
        <taxon>Dikarya</taxon>
        <taxon>Basidiomycota</taxon>
        <taxon>Agaricomycotina</taxon>
        <taxon>Agaricomycetes</taxon>
        <taxon>Agaricomycetidae</taxon>
        <taxon>Agaricales</taxon>
        <taxon>Marasmiineae</taxon>
        <taxon>Mycenaceae</taxon>
        <taxon>Mycena</taxon>
    </lineage>
</organism>
<feature type="transmembrane region" description="Helical" evidence="1">
    <location>
        <begin position="57"/>
        <end position="78"/>
    </location>
</feature>